<keyword evidence="2" id="KW-0808">Transferase</keyword>
<keyword evidence="3" id="KW-0648">Protein biosynthesis</keyword>
<reference evidence="6 7" key="1">
    <citation type="submission" date="2021-05" db="EMBL/GenBank/DDBJ databases">
        <title>A Polyphasic approach of four new species of the genus Ohtaekwangia: Ohtaekwangia histidinii sp. nov., Ohtaekwangia cretensis sp. nov., Ohtaekwangia indiensis sp. nov., Ohtaekwangia reichenbachii sp. nov. from diverse environment.</title>
        <authorList>
            <person name="Octaviana S."/>
        </authorList>
    </citation>
    <scope>NUCLEOTIDE SEQUENCE [LARGE SCALE GENOMIC DNA]</scope>
    <source>
        <strain evidence="6 7">PWU4</strain>
    </source>
</reference>
<dbReference type="RefSeq" id="WP_254168077.1">
    <property type="nucleotide sequence ID" value="NZ_JAHESF010000030.1"/>
</dbReference>
<dbReference type="InterPro" id="IPR005793">
    <property type="entry name" value="Formyl_trans_C"/>
</dbReference>
<comment type="caution">
    <text evidence="6">The sequence shown here is derived from an EMBL/GenBank/DDBJ whole genome shotgun (WGS) entry which is preliminary data.</text>
</comment>
<evidence type="ECO:0000256" key="3">
    <source>
        <dbReference type="ARBA" id="ARBA00022917"/>
    </source>
</evidence>
<evidence type="ECO:0000259" key="4">
    <source>
        <dbReference type="Pfam" id="PF00551"/>
    </source>
</evidence>
<gene>
    <name evidence="6" type="ORF">KK083_23460</name>
</gene>
<dbReference type="SUPFAM" id="SSF53328">
    <property type="entry name" value="Formyltransferase"/>
    <property type="match status" value="1"/>
</dbReference>
<evidence type="ECO:0000313" key="7">
    <source>
        <dbReference type="Proteomes" id="UP001319200"/>
    </source>
</evidence>
<protein>
    <recommendedName>
        <fullName evidence="8">Methionyl-tRNA formyltransferase</fullName>
    </recommendedName>
</protein>
<dbReference type="InterPro" id="IPR036477">
    <property type="entry name" value="Formyl_transf_N_sf"/>
</dbReference>
<name>A0AAP2GRC6_9BACT</name>
<dbReference type="Gene3D" id="3.40.50.12230">
    <property type="match status" value="1"/>
</dbReference>
<dbReference type="CDD" id="cd08704">
    <property type="entry name" value="Met_tRNA_FMT_C"/>
    <property type="match status" value="1"/>
</dbReference>
<dbReference type="Pfam" id="PF00551">
    <property type="entry name" value="Formyl_trans_N"/>
    <property type="match status" value="1"/>
</dbReference>
<accession>A0AAP2GRC6</accession>
<dbReference type="SUPFAM" id="SSF50486">
    <property type="entry name" value="FMT C-terminal domain-like"/>
    <property type="match status" value="1"/>
</dbReference>
<dbReference type="GO" id="GO:0004479">
    <property type="term" value="F:methionyl-tRNA formyltransferase activity"/>
    <property type="evidence" value="ECO:0007669"/>
    <property type="project" value="TreeGrafter"/>
</dbReference>
<proteinExistence type="inferred from homology"/>
<dbReference type="PANTHER" id="PTHR11138">
    <property type="entry name" value="METHIONYL-TRNA FORMYLTRANSFERASE"/>
    <property type="match status" value="1"/>
</dbReference>
<organism evidence="6 7">
    <name type="scientific">Chryseosolibacter histidini</name>
    <dbReference type="NCBI Taxonomy" id="2782349"/>
    <lineage>
        <taxon>Bacteria</taxon>
        <taxon>Pseudomonadati</taxon>
        <taxon>Bacteroidota</taxon>
        <taxon>Cytophagia</taxon>
        <taxon>Cytophagales</taxon>
        <taxon>Chryseotaleaceae</taxon>
        <taxon>Chryseosolibacter</taxon>
    </lineage>
</organism>
<dbReference type="AlphaFoldDB" id="A0AAP2GRC6"/>
<dbReference type="InterPro" id="IPR044135">
    <property type="entry name" value="Met-tRNA-FMT_C"/>
</dbReference>
<evidence type="ECO:0000256" key="1">
    <source>
        <dbReference type="ARBA" id="ARBA00010699"/>
    </source>
</evidence>
<sequence length="323" mass="35779">MKIVALANHILALPALHYLAENKWLKGVVSIEKQHDYSVQVENLSVNHGVPFLRVGRHELTGKLKTWLEDISPDVVLVFTFSYRIPELLLAIPRLGFYNFHFGPLPQYRGPDPVFWQIRNGESVGGITVHRMNRDYDAGPILVQHPIAFLPGESYGIHIGRLATAAVAVLRMALEELKTPEATVLTPQDEVSAKYYSRPTSLDLCINWEAQTADAIENLVNAANPFYGGAIASFRGKVVKLLEVSPAEVTGVAGKRAGTIVYADMQHGLFVTCKDDRCLRINIVQTTEGVMTGNRMAALGVRTGERFEPATVFESKESEHYPT</sequence>
<dbReference type="InterPro" id="IPR011034">
    <property type="entry name" value="Formyl_transferase-like_C_sf"/>
</dbReference>
<dbReference type="InterPro" id="IPR002376">
    <property type="entry name" value="Formyl_transf_N"/>
</dbReference>
<keyword evidence="7" id="KW-1185">Reference proteome</keyword>
<evidence type="ECO:0008006" key="8">
    <source>
        <dbReference type="Google" id="ProtNLM"/>
    </source>
</evidence>
<dbReference type="Pfam" id="PF02911">
    <property type="entry name" value="Formyl_trans_C"/>
    <property type="match status" value="1"/>
</dbReference>
<feature type="domain" description="Formyl transferase C-terminal" evidence="5">
    <location>
        <begin position="203"/>
        <end position="288"/>
    </location>
</feature>
<dbReference type="PANTHER" id="PTHR11138:SF5">
    <property type="entry name" value="METHIONYL-TRNA FORMYLTRANSFERASE, MITOCHONDRIAL"/>
    <property type="match status" value="1"/>
</dbReference>
<dbReference type="EMBL" id="JAHESF010000030">
    <property type="protein sequence ID" value="MBT1699865.1"/>
    <property type="molecule type" value="Genomic_DNA"/>
</dbReference>
<evidence type="ECO:0000313" key="6">
    <source>
        <dbReference type="EMBL" id="MBT1699865.1"/>
    </source>
</evidence>
<feature type="domain" description="Formyl transferase N-terminal" evidence="4">
    <location>
        <begin position="62"/>
        <end position="168"/>
    </location>
</feature>
<comment type="similarity">
    <text evidence="1">Belongs to the Fmt family.</text>
</comment>
<dbReference type="Proteomes" id="UP001319200">
    <property type="component" value="Unassembled WGS sequence"/>
</dbReference>
<evidence type="ECO:0000259" key="5">
    <source>
        <dbReference type="Pfam" id="PF02911"/>
    </source>
</evidence>
<evidence type="ECO:0000256" key="2">
    <source>
        <dbReference type="ARBA" id="ARBA00022679"/>
    </source>
</evidence>